<organism evidence="3 4">
    <name type="scientific">Orbilia blumenaviensis</name>
    <dbReference type="NCBI Taxonomy" id="1796055"/>
    <lineage>
        <taxon>Eukaryota</taxon>
        <taxon>Fungi</taxon>
        <taxon>Dikarya</taxon>
        <taxon>Ascomycota</taxon>
        <taxon>Pezizomycotina</taxon>
        <taxon>Orbiliomycetes</taxon>
        <taxon>Orbiliales</taxon>
        <taxon>Orbiliaceae</taxon>
        <taxon>Orbilia</taxon>
    </lineage>
</organism>
<feature type="region of interest" description="Disordered" evidence="1">
    <location>
        <begin position="214"/>
        <end position="252"/>
    </location>
</feature>
<gene>
    <name evidence="3" type="ORF">TWF730_003718</name>
</gene>
<feature type="transmembrane region" description="Helical" evidence="2">
    <location>
        <begin position="260"/>
        <end position="282"/>
    </location>
</feature>
<sequence length="340" mass="36210">MTTRTTSGQKPTTSYPLTTQFIPPKSCSTQYYYGILGTFIPDAVQVNGPPPAGGSALKECWPQDFSIVGGGRGTRTFYSPGICPSGYSTGSQMYVSRTMYAYCCMTGFNLIAEEGPVGFARSTIAQTDFIDNDNQAPMCFQALQEGIVVEFQALNGEIYTTDLRKGHSVVHFPIRAKYQASDFAVFPIEAQPTDLPDEFRGDLEPYIRSGLVTLGTQTGPKQTSDASTGSKTGTGTSGIPEETGGNKAVEDAEEGRTGTIAIAVGVTVSVVIVLALAGYFLFAWRRKRNRQNGGFNTASGPYKQHQNNDGHIGGIQDLPDSTGGIALAEAGAGGWSKTQQ</sequence>
<name>A0AAV9U336_9PEZI</name>
<reference evidence="3 4" key="1">
    <citation type="submission" date="2019-10" db="EMBL/GenBank/DDBJ databases">
        <authorList>
            <person name="Palmer J.M."/>
        </authorList>
    </citation>
    <scope>NUCLEOTIDE SEQUENCE [LARGE SCALE GENOMIC DNA]</scope>
    <source>
        <strain evidence="3 4">TWF730</strain>
    </source>
</reference>
<keyword evidence="2" id="KW-0472">Membrane</keyword>
<keyword evidence="2" id="KW-0812">Transmembrane</keyword>
<evidence type="ECO:0000313" key="4">
    <source>
        <dbReference type="Proteomes" id="UP001373714"/>
    </source>
</evidence>
<dbReference type="EMBL" id="JAVHNS010000015">
    <property type="protein sequence ID" value="KAK6334504.1"/>
    <property type="molecule type" value="Genomic_DNA"/>
</dbReference>
<evidence type="ECO:0000313" key="3">
    <source>
        <dbReference type="EMBL" id="KAK6334504.1"/>
    </source>
</evidence>
<evidence type="ECO:0000256" key="2">
    <source>
        <dbReference type="SAM" id="Phobius"/>
    </source>
</evidence>
<protein>
    <submittedName>
        <fullName evidence="3">Uncharacterized protein</fullName>
    </submittedName>
</protein>
<dbReference type="Proteomes" id="UP001373714">
    <property type="component" value="Unassembled WGS sequence"/>
</dbReference>
<proteinExistence type="predicted"/>
<feature type="compositionally biased region" description="Low complexity" evidence="1">
    <location>
        <begin position="223"/>
        <end position="238"/>
    </location>
</feature>
<evidence type="ECO:0000256" key="1">
    <source>
        <dbReference type="SAM" id="MobiDB-lite"/>
    </source>
</evidence>
<comment type="caution">
    <text evidence="3">The sequence shown here is derived from an EMBL/GenBank/DDBJ whole genome shotgun (WGS) entry which is preliminary data.</text>
</comment>
<dbReference type="AlphaFoldDB" id="A0AAV9U336"/>
<keyword evidence="2" id="KW-1133">Transmembrane helix</keyword>
<keyword evidence="4" id="KW-1185">Reference proteome</keyword>
<accession>A0AAV9U336</accession>